<name>A0A9K3LYP0_9STRA</name>
<feature type="compositionally biased region" description="Basic and acidic residues" evidence="4">
    <location>
        <begin position="285"/>
        <end position="299"/>
    </location>
</feature>
<keyword evidence="3" id="KW-0804">Transcription</keyword>
<evidence type="ECO:0000313" key="7">
    <source>
        <dbReference type="Proteomes" id="UP000693970"/>
    </source>
</evidence>
<feature type="region of interest" description="Disordered" evidence="4">
    <location>
        <begin position="278"/>
        <end position="316"/>
    </location>
</feature>
<feature type="domain" description="BZIP" evidence="5">
    <location>
        <begin position="292"/>
        <end position="341"/>
    </location>
</feature>
<proteinExistence type="predicted"/>
<dbReference type="PANTHER" id="PTHR23351">
    <property type="entry name" value="FOS TRANSCRIPTION FACTOR-RELATED"/>
    <property type="match status" value="1"/>
</dbReference>
<gene>
    <name evidence="6" type="ORF">IV203_019167</name>
</gene>
<reference evidence="6" key="2">
    <citation type="submission" date="2021-04" db="EMBL/GenBank/DDBJ databases">
        <authorList>
            <person name="Podell S."/>
        </authorList>
    </citation>
    <scope>NUCLEOTIDE SEQUENCE</scope>
    <source>
        <strain evidence="6">Hildebrandi</strain>
    </source>
</reference>
<feature type="compositionally biased region" description="Basic residues" evidence="4">
    <location>
        <begin position="300"/>
        <end position="315"/>
    </location>
</feature>
<dbReference type="PROSITE" id="PS50217">
    <property type="entry name" value="BZIP"/>
    <property type="match status" value="1"/>
</dbReference>
<dbReference type="InterPro" id="IPR004827">
    <property type="entry name" value="bZIP"/>
</dbReference>
<protein>
    <submittedName>
        <fullName evidence="6">BZIP transcription factor</fullName>
    </submittedName>
</protein>
<keyword evidence="7" id="KW-1185">Reference proteome</keyword>
<reference evidence="6" key="1">
    <citation type="journal article" date="2021" name="Sci. Rep.">
        <title>Diploid genomic architecture of Nitzschia inconspicua, an elite biomass production diatom.</title>
        <authorList>
            <person name="Oliver A."/>
            <person name="Podell S."/>
            <person name="Pinowska A."/>
            <person name="Traller J.C."/>
            <person name="Smith S.R."/>
            <person name="McClure R."/>
            <person name="Beliaev A."/>
            <person name="Bohutskyi P."/>
            <person name="Hill E.A."/>
            <person name="Rabines A."/>
            <person name="Zheng H."/>
            <person name="Allen L.Z."/>
            <person name="Kuo A."/>
            <person name="Grigoriev I.V."/>
            <person name="Allen A.E."/>
            <person name="Hazlebeck D."/>
            <person name="Allen E.E."/>
        </authorList>
    </citation>
    <scope>NUCLEOTIDE SEQUENCE</scope>
    <source>
        <strain evidence="6">Hildebrandi</strain>
    </source>
</reference>
<evidence type="ECO:0000313" key="6">
    <source>
        <dbReference type="EMBL" id="KAG7370597.1"/>
    </source>
</evidence>
<dbReference type="AlphaFoldDB" id="A0A9K3LYP0"/>
<dbReference type="Pfam" id="PF00170">
    <property type="entry name" value="bZIP_1"/>
    <property type="match status" value="1"/>
</dbReference>
<dbReference type="GO" id="GO:0003677">
    <property type="term" value="F:DNA binding"/>
    <property type="evidence" value="ECO:0007669"/>
    <property type="project" value="UniProtKB-KW"/>
</dbReference>
<keyword evidence="2" id="KW-0238">DNA-binding</keyword>
<organism evidence="6 7">
    <name type="scientific">Nitzschia inconspicua</name>
    <dbReference type="NCBI Taxonomy" id="303405"/>
    <lineage>
        <taxon>Eukaryota</taxon>
        <taxon>Sar</taxon>
        <taxon>Stramenopiles</taxon>
        <taxon>Ochrophyta</taxon>
        <taxon>Bacillariophyta</taxon>
        <taxon>Bacillariophyceae</taxon>
        <taxon>Bacillariophycidae</taxon>
        <taxon>Bacillariales</taxon>
        <taxon>Bacillariaceae</taxon>
        <taxon>Nitzschia</taxon>
    </lineage>
</organism>
<comment type="caution">
    <text evidence="6">The sequence shown here is derived from an EMBL/GenBank/DDBJ whole genome shotgun (WGS) entry which is preliminary data.</text>
</comment>
<evidence type="ECO:0000256" key="3">
    <source>
        <dbReference type="ARBA" id="ARBA00023163"/>
    </source>
</evidence>
<evidence type="ECO:0000259" key="5">
    <source>
        <dbReference type="PROSITE" id="PS50217"/>
    </source>
</evidence>
<keyword evidence="1" id="KW-0805">Transcription regulation</keyword>
<dbReference type="EMBL" id="JAGRRH010000004">
    <property type="protein sequence ID" value="KAG7370597.1"/>
    <property type="molecule type" value="Genomic_DNA"/>
</dbReference>
<dbReference type="InterPro" id="IPR000837">
    <property type="entry name" value="AP-1"/>
</dbReference>
<accession>A0A9K3LYP0</accession>
<sequence>MKDIAPVNSSVHSVAQQFRCFSQTERPFRASSSHRLSATSSIHKKVESVSSTHPPTSTPVIYLIPKKSLLISRHQKVHTTMNDFESIALFPSGVILSDVFGSAEDNSIMSDMELHDILDGIGFFGAEEESMMLPNSDIQTNITSVVGNRTSPSVLSYEENDTRGISQDSSGTFAPTFISSSGLDMSNSANDVKKGLPVTVSSSSVASKGFALKPLTQPNYYLAPNKFFGLPLAPIPVSPTLSGRPLMTAPATIALAALAAKPYVSDADGDCNTSNKRCLSDSDGQSDHWISEEDMELRRERNRVHAKKSRQRKKSLTNTLEDSLQALKEENTKLRESIYQVIGKAKTNEILEKRITDAHKGFIDCIKSNRVIDKKSITFLRSLRKKTQLANKKREQRERLQQQK</sequence>
<dbReference type="Proteomes" id="UP000693970">
    <property type="component" value="Unassembled WGS sequence"/>
</dbReference>
<evidence type="ECO:0000256" key="2">
    <source>
        <dbReference type="ARBA" id="ARBA00023125"/>
    </source>
</evidence>
<dbReference type="CDD" id="cd14809">
    <property type="entry name" value="bZIP_AUREO-like"/>
    <property type="match status" value="1"/>
</dbReference>
<dbReference type="OrthoDB" id="48941at2759"/>
<evidence type="ECO:0000256" key="4">
    <source>
        <dbReference type="SAM" id="MobiDB-lite"/>
    </source>
</evidence>
<dbReference type="GO" id="GO:0003700">
    <property type="term" value="F:DNA-binding transcription factor activity"/>
    <property type="evidence" value="ECO:0007669"/>
    <property type="project" value="InterPro"/>
</dbReference>
<evidence type="ECO:0000256" key="1">
    <source>
        <dbReference type="ARBA" id="ARBA00023015"/>
    </source>
</evidence>
<dbReference type="GO" id="GO:0006357">
    <property type="term" value="P:regulation of transcription by RNA polymerase II"/>
    <property type="evidence" value="ECO:0007669"/>
    <property type="project" value="InterPro"/>
</dbReference>
<dbReference type="PANTHER" id="PTHR23351:SF24">
    <property type="entry name" value="ACTIVATING TRANSCRIPTION FACTOR 3-RELATED"/>
    <property type="match status" value="1"/>
</dbReference>